<dbReference type="RefSeq" id="WP_043465753.1">
    <property type="nucleotide sequence ID" value="NZ_JNAD02000020.1"/>
</dbReference>
<reference evidence="1 2" key="1">
    <citation type="journal article" date="2014" name="Genome Announc.">
        <title>Draft Genome Sequence of Streptomyces fradiae ATCC 19609, a Strain Highly Sensitive to Antibiotics.</title>
        <authorList>
            <person name="Bekker O.B."/>
            <person name="Klimina K.M."/>
            <person name="Vatlin A.A."/>
            <person name="Zakharevich N.V."/>
            <person name="Kasianov A.S."/>
            <person name="Danilenko V.N."/>
        </authorList>
    </citation>
    <scope>NUCLEOTIDE SEQUENCE [LARGE SCALE GENOMIC DNA]</scope>
    <source>
        <strain evidence="1 2">ATCC 19609</strain>
    </source>
</reference>
<accession>A0A3R7IX13</accession>
<dbReference type="Proteomes" id="UP000028058">
    <property type="component" value="Unassembled WGS sequence"/>
</dbReference>
<comment type="caution">
    <text evidence="1">The sequence shown here is derived from an EMBL/GenBank/DDBJ whole genome shotgun (WGS) entry which is preliminary data.</text>
</comment>
<keyword evidence="2" id="KW-1185">Reference proteome</keyword>
<protein>
    <submittedName>
        <fullName evidence="1">Uncharacterized protein</fullName>
    </submittedName>
</protein>
<organism evidence="1 2">
    <name type="scientific">Streptomyces xinghaiensis</name>
    <dbReference type="NCBI Taxonomy" id="1038928"/>
    <lineage>
        <taxon>Bacteria</taxon>
        <taxon>Bacillati</taxon>
        <taxon>Actinomycetota</taxon>
        <taxon>Actinomycetes</taxon>
        <taxon>Kitasatosporales</taxon>
        <taxon>Streptomycetaceae</taxon>
        <taxon>Streptomyces</taxon>
    </lineage>
</organism>
<dbReference type="OrthoDB" id="3618883at2"/>
<sequence length="133" mass="14909">MTAASATQLFSYGTWLFNIDKAQTLLKEHPRDTEPAPVADWSAHYHLHRLTPDYDGARWCPVFGPDQSAFNAEHALRADLNEPVILATLEFDGRPAILLIDGVHRMYRAMTEGRATLPAYTLTAAETATIRER</sequence>
<evidence type="ECO:0000313" key="1">
    <source>
        <dbReference type="EMBL" id="RKM90939.1"/>
    </source>
</evidence>
<proteinExistence type="predicted"/>
<gene>
    <name evidence="1" type="ORF">SFRA_030370</name>
</gene>
<dbReference type="AlphaFoldDB" id="A0A3R7IX13"/>
<name>A0A3R7IX13_9ACTN</name>
<evidence type="ECO:0000313" key="2">
    <source>
        <dbReference type="Proteomes" id="UP000028058"/>
    </source>
</evidence>
<dbReference type="EMBL" id="JNAD02000020">
    <property type="protein sequence ID" value="RKM90939.1"/>
    <property type="molecule type" value="Genomic_DNA"/>
</dbReference>